<dbReference type="HOGENOM" id="CLU_1041859_0_0_9"/>
<evidence type="ECO:0000256" key="1">
    <source>
        <dbReference type="SAM" id="SignalP"/>
    </source>
</evidence>
<accession>E2ZB32</accession>
<dbReference type="OrthoDB" id="1631306at2"/>
<evidence type="ECO:0008006" key="4">
    <source>
        <dbReference type="Google" id="ProtNLM"/>
    </source>
</evidence>
<proteinExistence type="predicted"/>
<comment type="caution">
    <text evidence="2">The sequence shown here is derived from an EMBL/GenBank/DDBJ whole genome shotgun (WGS) entry which is preliminary data.</text>
</comment>
<organism evidence="2 3">
    <name type="scientific">Megasphaera micronuciformis F0359</name>
    <dbReference type="NCBI Taxonomy" id="706434"/>
    <lineage>
        <taxon>Bacteria</taxon>
        <taxon>Bacillati</taxon>
        <taxon>Bacillota</taxon>
        <taxon>Negativicutes</taxon>
        <taxon>Veillonellales</taxon>
        <taxon>Veillonellaceae</taxon>
        <taxon>Megasphaera</taxon>
    </lineage>
</organism>
<feature type="signal peptide" evidence="1">
    <location>
        <begin position="1"/>
        <end position="20"/>
    </location>
</feature>
<dbReference type="EMBL" id="AECS01000018">
    <property type="protein sequence ID" value="EFQ04452.1"/>
    <property type="molecule type" value="Genomic_DNA"/>
</dbReference>
<evidence type="ECO:0000313" key="2">
    <source>
        <dbReference type="EMBL" id="EFQ04452.1"/>
    </source>
</evidence>
<feature type="chain" id="PRO_5003166195" description="Deacetylase PdaC domain-containing protein" evidence="1">
    <location>
        <begin position="21"/>
        <end position="252"/>
    </location>
</feature>
<dbReference type="AlphaFoldDB" id="E2ZB32"/>
<reference evidence="2 3" key="1">
    <citation type="submission" date="2010-08" db="EMBL/GenBank/DDBJ databases">
        <authorList>
            <person name="Weinstock G."/>
            <person name="Sodergren E."/>
            <person name="Clifton S."/>
            <person name="Fulton L."/>
            <person name="Fulton B."/>
            <person name="Courtney L."/>
            <person name="Fronick C."/>
            <person name="Harrison M."/>
            <person name="Strong C."/>
            <person name="Farmer C."/>
            <person name="Delahaunty K."/>
            <person name="Markovic C."/>
            <person name="Hall O."/>
            <person name="Minx P."/>
            <person name="Tomlinson C."/>
            <person name="Mitreva M."/>
            <person name="Hou S."/>
            <person name="Chen J."/>
            <person name="Wollam A."/>
            <person name="Pepin K.H."/>
            <person name="Johnson M."/>
            <person name="Bhonagiri V."/>
            <person name="Zhang X."/>
            <person name="Suruliraj S."/>
            <person name="Warren W."/>
            <person name="Chinwalla A."/>
            <person name="Mardis E.R."/>
            <person name="Wilson R.K."/>
        </authorList>
    </citation>
    <scope>NUCLEOTIDE SEQUENCE [LARGE SCALE GENOMIC DNA]</scope>
    <source>
        <strain evidence="2 3">F0359</strain>
    </source>
</reference>
<keyword evidence="1" id="KW-0732">Signal</keyword>
<name>E2ZB32_9FIRM</name>
<dbReference type="RefSeq" id="WP_006941556.1">
    <property type="nucleotide sequence ID" value="NZ_GL538191.1"/>
</dbReference>
<evidence type="ECO:0000313" key="3">
    <source>
        <dbReference type="Proteomes" id="UP000003195"/>
    </source>
</evidence>
<dbReference type="eggNOG" id="ENOG5033TZ2">
    <property type="taxonomic scope" value="Bacteria"/>
</dbReference>
<sequence>MKKSILSAFTAALVLGTAFAGTSVQALHDPLLSKNPETTPQLGTVVLVKVPNQEVKDSVHAFAQAWQHATTRIAEVKAKQAEGKELTKNEKKWLESNRVNNYGDYFRTDIYSYVHGLEFVMNWNAENDGIQEYNYETMPGKDPKTGTDMKHGYTNSYGWNVMRGMADRLIEITKKQQDEGGVKSDEEAAALENAILTVMVEDQEHVANEELRHYMNEGVWFTTKQVVKDKHITEPTEQEDHTVDLWQSINRK</sequence>
<gene>
    <name evidence="2" type="ORF">HMPREF9429_00658</name>
</gene>
<dbReference type="STRING" id="706434.HMPREF9429_00658"/>
<protein>
    <recommendedName>
        <fullName evidence="4">Deacetylase PdaC domain-containing protein</fullName>
    </recommendedName>
</protein>
<keyword evidence="3" id="KW-1185">Reference proteome</keyword>
<dbReference type="Proteomes" id="UP000003195">
    <property type="component" value="Unassembled WGS sequence"/>
</dbReference>